<keyword evidence="3" id="KW-1185">Reference proteome</keyword>
<feature type="region of interest" description="Disordered" evidence="1">
    <location>
        <begin position="75"/>
        <end position="96"/>
    </location>
</feature>
<reference evidence="2" key="2">
    <citation type="journal article" date="2023" name="IMA Fungus">
        <title>Comparative genomic study of the Penicillium genus elucidates a diverse pangenome and 15 lateral gene transfer events.</title>
        <authorList>
            <person name="Petersen C."/>
            <person name="Sorensen T."/>
            <person name="Nielsen M.R."/>
            <person name="Sondergaard T.E."/>
            <person name="Sorensen J.L."/>
            <person name="Fitzpatrick D.A."/>
            <person name="Frisvad J.C."/>
            <person name="Nielsen K.L."/>
        </authorList>
    </citation>
    <scope>NUCLEOTIDE SEQUENCE</scope>
    <source>
        <strain evidence="2">IBT 30761</strain>
    </source>
</reference>
<reference evidence="2" key="1">
    <citation type="submission" date="2022-11" db="EMBL/GenBank/DDBJ databases">
        <authorList>
            <person name="Petersen C."/>
        </authorList>
    </citation>
    <scope>NUCLEOTIDE SEQUENCE</scope>
    <source>
        <strain evidence="2">IBT 30761</strain>
    </source>
</reference>
<accession>A0A9W9EXZ5</accession>
<organism evidence="2 3">
    <name type="scientific">Penicillium argentinense</name>
    <dbReference type="NCBI Taxonomy" id="1131581"/>
    <lineage>
        <taxon>Eukaryota</taxon>
        <taxon>Fungi</taxon>
        <taxon>Dikarya</taxon>
        <taxon>Ascomycota</taxon>
        <taxon>Pezizomycotina</taxon>
        <taxon>Eurotiomycetes</taxon>
        <taxon>Eurotiomycetidae</taxon>
        <taxon>Eurotiales</taxon>
        <taxon>Aspergillaceae</taxon>
        <taxon>Penicillium</taxon>
    </lineage>
</organism>
<evidence type="ECO:0000256" key="1">
    <source>
        <dbReference type="SAM" id="MobiDB-lite"/>
    </source>
</evidence>
<dbReference type="EMBL" id="JAPQKI010000009">
    <property type="protein sequence ID" value="KAJ5089936.1"/>
    <property type="molecule type" value="Genomic_DNA"/>
</dbReference>
<sequence>MRGPPVPNMTVSTAETLRLRVLVPMHATNRRILRSQLLVTENVPNMIKHSDQKYLIVHMPRSVKIGSCAGGPDSMGPVHFPSSRVGATGFDSSDCE</sequence>
<comment type="caution">
    <text evidence="2">The sequence shown here is derived from an EMBL/GenBank/DDBJ whole genome shotgun (WGS) entry which is preliminary data.</text>
</comment>
<evidence type="ECO:0000313" key="3">
    <source>
        <dbReference type="Proteomes" id="UP001149074"/>
    </source>
</evidence>
<evidence type="ECO:0000313" key="2">
    <source>
        <dbReference type="EMBL" id="KAJ5089936.1"/>
    </source>
</evidence>
<protein>
    <submittedName>
        <fullName evidence="2">Uncharacterized protein</fullName>
    </submittedName>
</protein>
<gene>
    <name evidence="2" type="ORF">N7532_008620</name>
</gene>
<dbReference type="RefSeq" id="XP_056471918.1">
    <property type="nucleotide sequence ID" value="XM_056621112.1"/>
</dbReference>
<proteinExistence type="predicted"/>
<dbReference type="GeneID" id="81360091"/>
<dbReference type="Proteomes" id="UP001149074">
    <property type="component" value="Unassembled WGS sequence"/>
</dbReference>
<name>A0A9W9EXZ5_9EURO</name>
<dbReference type="AlphaFoldDB" id="A0A9W9EXZ5"/>